<organism evidence="1 2">
    <name type="scientific">Erwinia phage vB_EamM_Y3</name>
    <dbReference type="NCBI Taxonomy" id="1983553"/>
    <lineage>
        <taxon>Viruses</taxon>
        <taxon>Duplodnaviria</taxon>
        <taxon>Heunggongvirae</taxon>
        <taxon>Uroviricota</taxon>
        <taxon>Caudoviricetes</taxon>
        <taxon>Sasquatchvirus</taxon>
        <taxon>Sasquatchvirus Y3</taxon>
    </lineage>
</organism>
<keyword evidence="2" id="KW-1185">Reference proteome</keyword>
<evidence type="ECO:0000313" key="2">
    <source>
        <dbReference type="Proteomes" id="UP000240568"/>
    </source>
</evidence>
<dbReference type="Proteomes" id="UP000240568">
    <property type="component" value="Segment"/>
</dbReference>
<proteinExistence type="predicted"/>
<accession>A0A2H4IAR9</accession>
<name>A0A2H4IAR9_9CAUD</name>
<dbReference type="EMBL" id="KY984068">
    <property type="protein sequence ID" value="ARW58647.1"/>
    <property type="molecule type" value="Genomic_DNA"/>
</dbReference>
<gene>
    <name evidence="1" type="ORF">Y3_007</name>
</gene>
<reference evidence="1 2" key="1">
    <citation type="submission" date="2017-04" db="EMBL/GenBank/DDBJ databases">
        <authorList>
            <person name="Afonso C.L."/>
            <person name="Miller P.J."/>
            <person name="Scott M.A."/>
            <person name="Spackman E."/>
            <person name="Goraichik I."/>
            <person name="Dimitrov K.M."/>
            <person name="Suarez D.L."/>
            <person name="Swayne D.E."/>
        </authorList>
    </citation>
    <scope>NUCLEOTIDE SEQUENCE [LARGE SCALE GENOMIC DNA]</scope>
</reference>
<evidence type="ECO:0000313" key="1">
    <source>
        <dbReference type="EMBL" id="ARW58647.1"/>
    </source>
</evidence>
<sequence length="97" mass="10751">MVYRHPNFSDYGLALNVDRDGEQDSITCNIVTGVIDGQSKLEILTDHSVPLDVQIWAFAAMNRIRNSVNTDSSLNLDALFPNNGGILYYTVNQESTS</sequence>
<protein>
    <submittedName>
        <fullName evidence="1">Uncharacterized protein</fullName>
    </submittedName>
</protein>